<keyword evidence="2" id="KW-0813">Transport</keyword>
<dbReference type="Pfam" id="PF08571">
    <property type="entry name" value="Yos1"/>
    <property type="match status" value="1"/>
</dbReference>
<name>A0A1D2VS00_9ASCO</name>
<comment type="subcellular location">
    <subcellularLocation>
        <location evidence="1">Membrane</location>
    </subcellularLocation>
</comment>
<dbReference type="GO" id="GO:0006888">
    <property type="term" value="P:endoplasmic reticulum to Golgi vesicle-mediated transport"/>
    <property type="evidence" value="ECO:0007669"/>
    <property type="project" value="TreeGrafter"/>
</dbReference>
<evidence type="ECO:0000256" key="5">
    <source>
        <dbReference type="ARBA" id="ARBA00022989"/>
    </source>
</evidence>
<keyword evidence="3 8" id="KW-0812">Transmembrane</keyword>
<dbReference type="STRING" id="1344418.A0A1D2VS00"/>
<dbReference type="InParanoid" id="A0A1D2VS00"/>
<reference evidence="10" key="1">
    <citation type="submission" date="2016-05" db="EMBL/GenBank/DDBJ databases">
        <title>Comparative genomics of biotechnologically important yeasts.</title>
        <authorList>
            <consortium name="DOE Joint Genome Institute"/>
            <person name="Riley R."/>
            <person name="Haridas S."/>
            <person name="Wolfe K.H."/>
            <person name="Lopes M.R."/>
            <person name="Hittinger C.T."/>
            <person name="Goker M."/>
            <person name="Salamov A."/>
            <person name="Wisecaver J."/>
            <person name="Long T.M."/>
            <person name="Aerts A.L."/>
            <person name="Barry K."/>
            <person name="Choi C."/>
            <person name="Clum A."/>
            <person name="Coughlan A.Y."/>
            <person name="Deshpande S."/>
            <person name="Douglass A.P."/>
            <person name="Hanson S.J."/>
            <person name="Klenk H.-P."/>
            <person name="Labutti K."/>
            <person name="Lapidus A."/>
            <person name="Lindquist E."/>
            <person name="Lipzen A."/>
            <person name="Meier-Kolthoff J.P."/>
            <person name="Ohm R.A."/>
            <person name="Otillar R.P."/>
            <person name="Pangilinan J."/>
            <person name="Peng Y."/>
            <person name="Rokas A."/>
            <person name="Rosa C.A."/>
            <person name="Scheuner C."/>
            <person name="Sibirny A.A."/>
            <person name="Slot J.C."/>
            <person name="Stielow J.B."/>
            <person name="Sun H."/>
            <person name="Kurtzman C.P."/>
            <person name="Blackwell M."/>
            <person name="Grigoriev I.V."/>
            <person name="Jeffries T.W."/>
        </authorList>
    </citation>
    <scope>NUCLEOTIDE SEQUENCE [LARGE SCALE GENOMIC DNA]</scope>
    <source>
        <strain evidence="10">DSM 1968</strain>
    </source>
</reference>
<dbReference type="Proteomes" id="UP000095038">
    <property type="component" value="Unassembled WGS sequence"/>
</dbReference>
<dbReference type="RefSeq" id="XP_020050654.1">
    <property type="nucleotide sequence ID" value="XM_020194350.1"/>
</dbReference>
<dbReference type="EMBL" id="KV454475">
    <property type="protein sequence ID" value="ODV64347.1"/>
    <property type="molecule type" value="Genomic_DNA"/>
</dbReference>
<dbReference type="GO" id="GO:0030134">
    <property type="term" value="C:COPII-coated ER to Golgi transport vesicle"/>
    <property type="evidence" value="ECO:0007669"/>
    <property type="project" value="TreeGrafter"/>
</dbReference>
<evidence type="ECO:0000256" key="2">
    <source>
        <dbReference type="ARBA" id="ARBA00022448"/>
    </source>
</evidence>
<evidence type="ECO:0000256" key="1">
    <source>
        <dbReference type="ARBA" id="ARBA00004370"/>
    </source>
</evidence>
<keyword evidence="10" id="KW-1185">Reference proteome</keyword>
<dbReference type="GO" id="GO:0005789">
    <property type="term" value="C:endoplasmic reticulum membrane"/>
    <property type="evidence" value="ECO:0007669"/>
    <property type="project" value="TreeGrafter"/>
</dbReference>
<organism evidence="9 10">
    <name type="scientific">Ascoidea rubescens DSM 1968</name>
    <dbReference type="NCBI Taxonomy" id="1344418"/>
    <lineage>
        <taxon>Eukaryota</taxon>
        <taxon>Fungi</taxon>
        <taxon>Dikarya</taxon>
        <taxon>Ascomycota</taxon>
        <taxon>Saccharomycotina</taxon>
        <taxon>Saccharomycetes</taxon>
        <taxon>Ascoideaceae</taxon>
        <taxon>Ascoidea</taxon>
    </lineage>
</organism>
<evidence type="ECO:0000256" key="3">
    <source>
        <dbReference type="ARBA" id="ARBA00022692"/>
    </source>
</evidence>
<evidence type="ECO:0000256" key="7">
    <source>
        <dbReference type="ARBA" id="ARBA00024203"/>
    </source>
</evidence>
<dbReference type="AlphaFoldDB" id="A0A1D2VS00"/>
<comment type="similarity">
    <text evidence="7">Belongs to the YOS1 family.</text>
</comment>
<keyword evidence="5 8" id="KW-1133">Transmembrane helix</keyword>
<keyword evidence="4" id="KW-0653">Protein transport</keyword>
<gene>
    <name evidence="9" type="ORF">ASCRUDRAFT_79206</name>
</gene>
<dbReference type="OrthoDB" id="15356at2759"/>
<dbReference type="GO" id="GO:0000139">
    <property type="term" value="C:Golgi membrane"/>
    <property type="evidence" value="ECO:0007669"/>
    <property type="project" value="TreeGrafter"/>
</dbReference>
<dbReference type="InterPro" id="IPR013880">
    <property type="entry name" value="Yos1"/>
</dbReference>
<sequence>MFGLGGLLYVIVLFINSICVLSEDRFLNRIGWGNKIDQQAFGGPLEATIKSRLISLISAIRTLLKCM</sequence>
<evidence type="ECO:0000313" key="10">
    <source>
        <dbReference type="Proteomes" id="UP000095038"/>
    </source>
</evidence>
<dbReference type="GeneID" id="30967986"/>
<keyword evidence="6 8" id="KW-0472">Membrane</keyword>
<feature type="transmembrane region" description="Helical" evidence="8">
    <location>
        <begin position="6"/>
        <end position="22"/>
    </location>
</feature>
<evidence type="ECO:0000256" key="6">
    <source>
        <dbReference type="ARBA" id="ARBA00023136"/>
    </source>
</evidence>
<evidence type="ECO:0000256" key="4">
    <source>
        <dbReference type="ARBA" id="ARBA00022927"/>
    </source>
</evidence>
<dbReference type="GO" id="GO:0015031">
    <property type="term" value="P:protein transport"/>
    <property type="evidence" value="ECO:0007669"/>
    <property type="project" value="UniProtKB-KW"/>
</dbReference>
<dbReference type="PANTHER" id="PTHR15858:SF0">
    <property type="entry name" value="IMMEDIATE EARLY RESPONSE 3-INTERACTING PROTEIN 1"/>
    <property type="match status" value="1"/>
</dbReference>
<dbReference type="FunCoup" id="A0A1D2VS00">
    <property type="interactions" value="261"/>
</dbReference>
<proteinExistence type="inferred from homology"/>
<evidence type="ECO:0000256" key="8">
    <source>
        <dbReference type="SAM" id="Phobius"/>
    </source>
</evidence>
<evidence type="ECO:0000313" key="9">
    <source>
        <dbReference type="EMBL" id="ODV64347.1"/>
    </source>
</evidence>
<accession>A0A1D2VS00</accession>
<protein>
    <submittedName>
        <fullName evidence="9">Yos1-like protein</fullName>
    </submittedName>
</protein>
<dbReference type="PANTHER" id="PTHR15858">
    <property type="entry name" value="IMMEDIATE EARLY RESPONSE 3-INTERACTING PROTEIN 1"/>
    <property type="match status" value="1"/>
</dbReference>